<feature type="chain" id="PRO_5003953018" evidence="2">
    <location>
        <begin position="19"/>
        <end position="386"/>
    </location>
</feature>
<dbReference type="EMBL" id="ACOU01000007">
    <property type="protein sequence ID" value="EKX72132.1"/>
    <property type="molecule type" value="Genomic_DNA"/>
</dbReference>
<feature type="region of interest" description="Disordered" evidence="1">
    <location>
        <begin position="44"/>
        <end position="69"/>
    </location>
</feature>
<organism evidence="3 4">
    <name type="scientific">Theileria equi strain WA</name>
    <dbReference type="NCBI Taxonomy" id="1537102"/>
    <lineage>
        <taxon>Eukaryota</taxon>
        <taxon>Sar</taxon>
        <taxon>Alveolata</taxon>
        <taxon>Apicomplexa</taxon>
        <taxon>Aconoidasida</taxon>
        <taxon>Piroplasmida</taxon>
        <taxon>Theileriidae</taxon>
        <taxon>Theileria</taxon>
    </lineage>
</organism>
<reference evidence="3 4" key="1">
    <citation type="journal article" date="2012" name="BMC Genomics">
        <title>Comparative genomic analysis and phylogenetic position of Theileria equi.</title>
        <authorList>
            <person name="Kappmeyer L.S."/>
            <person name="Thiagarajan M."/>
            <person name="Herndon D.R."/>
            <person name="Ramsay J.D."/>
            <person name="Caler E."/>
            <person name="Djikeng A."/>
            <person name="Gillespie J.J."/>
            <person name="Lau A.O."/>
            <person name="Roalson E.H."/>
            <person name="Silva J.C."/>
            <person name="Silva M.G."/>
            <person name="Suarez C.E."/>
            <person name="Ueti M.W."/>
            <person name="Nene V.M."/>
            <person name="Mealey R.H."/>
            <person name="Knowles D.P."/>
            <person name="Brayton K.A."/>
        </authorList>
    </citation>
    <scope>NUCLEOTIDE SEQUENCE [LARGE SCALE GENOMIC DNA]</scope>
    <source>
        <strain evidence="3 4">WA</strain>
    </source>
</reference>
<keyword evidence="2" id="KW-0732">Signal</keyword>
<protein>
    <submittedName>
        <fullName evidence="3">Signal peptide containing protein</fullName>
    </submittedName>
</protein>
<evidence type="ECO:0000256" key="2">
    <source>
        <dbReference type="SAM" id="SignalP"/>
    </source>
</evidence>
<dbReference type="GeneID" id="15804067"/>
<dbReference type="KEGG" id="beq:BEWA_045960"/>
<dbReference type="Proteomes" id="UP000031512">
    <property type="component" value="Unassembled WGS sequence"/>
</dbReference>
<name>L1L9N2_THEEQ</name>
<keyword evidence="4" id="KW-1185">Reference proteome</keyword>
<accession>L1L9N2</accession>
<feature type="region of interest" description="Disordered" evidence="1">
    <location>
        <begin position="265"/>
        <end position="287"/>
    </location>
</feature>
<dbReference type="AlphaFoldDB" id="L1L9N2"/>
<dbReference type="VEuPathDB" id="PiroplasmaDB:BEWA_045960"/>
<dbReference type="RefSeq" id="XP_004831584.1">
    <property type="nucleotide sequence ID" value="XM_004831527.1"/>
</dbReference>
<gene>
    <name evidence="3" type="ORF">BEWA_045960</name>
</gene>
<comment type="caution">
    <text evidence="3">The sequence shown here is derived from an EMBL/GenBank/DDBJ whole genome shotgun (WGS) entry which is preliminary data.</text>
</comment>
<proteinExistence type="predicted"/>
<evidence type="ECO:0000313" key="4">
    <source>
        <dbReference type="Proteomes" id="UP000031512"/>
    </source>
</evidence>
<feature type="signal peptide" evidence="2">
    <location>
        <begin position="1"/>
        <end position="18"/>
    </location>
</feature>
<sequence>MKVSALLFYATALYRCFSAGVEPSGKPVPKGVSNVVPLNVKPPVMPKPTLRAGGKSEPAPLSSSEVPPPIPAIGRAAKERKKDNSDLRKITIAAMGTSSNEKIILDLSKAENRGINKDCTNKTLNDDEDVKVPHYVYTVESDKDLVKIVDDKRVIWDAKGTGARVFYAILILKDGHKFLSFRASTGSYKLETKFASDFSGKWELVNEFDHNTQLAGTVVVPTCLYLSNPDQKLVDVKNISVEGVKGLKYQAKDVNKGITCIFEREPEEHSAKEDVPAPKSEADKPAEPTVKLTGAAALIASDFEDFSDFEDDDAEDETNSSHIWGTKIDGQRCVEISVFSDTKGPNVLSLSIINPDGLTLLQYLVKDRGFWKLTSRVKYLEQLKSL</sequence>
<evidence type="ECO:0000313" key="3">
    <source>
        <dbReference type="EMBL" id="EKX72132.1"/>
    </source>
</evidence>
<evidence type="ECO:0000256" key="1">
    <source>
        <dbReference type="SAM" id="MobiDB-lite"/>
    </source>
</evidence>
<feature type="compositionally biased region" description="Basic and acidic residues" evidence="1">
    <location>
        <begin position="265"/>
        <end position="286"/>
    </location>
</feature>